<accession>J7I3P0</accession>
<name>J7I3P0_HYDVU</name>
<feature type="chain" id="PRO_5003792719" evidence="5">
    <location>
        <begin position="25"/>
        <end position="85"/>
    </location>
</feature>
<proteinExistence type="evidence at transcript level"/>
<evidence type="ECO:0000256" key="5">
    <source>
        <dbReference type="SAM" id="SignalP"/>
    </source>
</evidence>
<dbReference type="OrthoDB" id="9988549at2759"/>
<dbReference type="Pfam" id="PF14865">
    <property type="entry name" value="Macin"/>
    <property type="match status" value="1"/>
</dbReference>
<keyword evidence="3" id="KW-0964">Secreted</keyword>
<dbReference type="EMBL" id="JX118848">
    <property type="protein sequence ID" value="AFQ20833.1"/>
    <property type="molecule type" value="mRNA"/>
</dbReference>
<reference evidence="6" key="1">
    <citation type="journal article" date="2012" name="Proc. Natl. Acad. Sci. U.S.A.">
        <title>FoxO is a critical regulator of stem cell maintenance in immortal Hydra.</title>
        <authorList>
            <person name="Boehm A.M."/>
            <person name="Khalturin K."/>
            <person name="Anton-Erxleben F."/>
            <person name="Hemmrich G."/>
            <person name="Klostermeier U.C."/>
            <person name="Lopez-Quintero J.A."/>
            <person name="Oberg H.H."/>
            <person name="Puchert M."/>
            <person name="Rosenstiel P."/>
            <person name="Wittlieb J."/>
            <person name="Bosch T.C."/>
        </authorList>
    </citation>
    <scope>NUCLEOTIDE SEQUENCE</scope>
    <source>
        <strain evidence="6">AEP</strain>
    </source>
</reference>
<protein>
    <submittedName>
        <fullName evidence="6">Antimicrobial peptide hydramacin</fullName>
    </submittedName>
</protein>
<evidence type="ECO:0000256" key="2">
    <source>
        <dbReference type="ARBA" id="ARBA00010366"/>
    </source>
</evidence>
<evidence type="ECO:0000256" key="1">
    <source>
        <dbReference type="ARBA" id="ARBA00004613"/>
    </source>
</evidence>
<dbReference type="SMR" id="J7I3P0"/>
<reference evidence="6" key="2">
    <citation type="submission" date="2012-05" db="EMBL/GenBank/DDBJ databases">
        <authorList>
            <person name="Boehm A.-M."/>
            <person name="Hemmrich G."/>
            <person name="Khalturin K."/>
            <person name="Puchert M."/>
            <person name="Anton-Erxleben F."/>
            <person name="Wittlieb J."/>
            <person name="Klostermeier U.C."/>
            <person name="Rosenstiel P."/>
            <person name="Oberg H.-H."/>
            <person name="Bosch T.C.G."/>
        </authorList>
    </citation>
    <scope>NUCLEOTIDE SEQUENCE</scope>
    <source>
        <strain evidence="6">AEP</strain>
    </source>
</reference>
<feature type="signal peptide" evidence="5">
    <location>
        <begin position="1"/>
        <end position="24"/>
    </location>
</feature>
<evidence type="ECO:0000256" key="4">
    <source>
        <dbReference type="ARBA" id="ARBA00023157"/>
    </source>
</evidence>
<evidence type="ECO:0000256" key="3">
    <source>
        <dbReference type="ARBA" id="ARBA00022525"/>
    </source>
</evidence>
<comment type="subcellular location">
    <subcellularLocation>
        <location evidence="1">Secreted</location>
    </subcellularLocation>
</comment>
<dbReference type="InterPro" id="IPR029230">
    <property type="entry name" value="Macin"/>
</dbReference>
<dbReference type="Gene3D" id="3.30.30.100">
    <property type="match status" value="1"/>
</dbReference>
<dbReference type="GO" id="GO:0006952">
    <property type="term" value="P:defense response"/>
    <property type="evidence" value="ECO:0007669"/>
    <property type="project" value="InterPro"/>
</dbReference>
<dbReference type="AlphaFoldDB" id="J7I3P0"/>
<keyword evidence="4" id="KW-1015">Disulfide bond</keyword>
<comment type="similarity">
    <text evidence="2">Belongs to the macin family.</text>
</comment>
<sequence>MRSIVGFIFVSIFLVALMPSDTQAGTLLGCWETWSRCTKWSQRGTGILWKNCNNRCKELGHSSGLCEKRRSKCRFSKNAWACICY</sequence>
<dbReference type="InterPro" id="IPR038456">
    <property type="entry name" value="Macin_sf"/>
</dbReference>
<evidence type="ECO:0000313" key="6">
    <source>
        <dbReference type="EMBL" id="AFQ20833.1"/>
    </source>
</evidence>
<organism evidence="6">
    <name type="scientific">Hydra vulgaris</name>
    <name type="common">Hydra</name>
    <name type="synonym">Hydra attenuata</name>
    <dbReference type="NCBI Taxonomy" id="6087"/>
    <lineage>
        <taxon>Eukaryota</taxon>
        <taxon>Metazoa</taxon>
        <taxon>Cnidaria</taxon>
        <taxon>Hydrozoa</taxon>
        <taxon>Hydroidolina</taxon>
        <taxon>Anthoathecata</taxon>
        <taxon>Aplanulata</taxon>
        <taxon>Hydridae</taxon>
        <taxon>Hydra</taxon>
    </lineage>
</organism>
<dbReference type="GO" id="GO:0005576">
    <property type="term" value="C:extracellular region"/>
    <property type="evidence" value="ECO:0007669"/>
    <property type="project" value="UniProtKB-SubCell"/>
</dbReference>
<keyword evidence="5" id="KW-0732">Signal</keyword>